<keyword evidence="2 5" id="KW-0808">Transferase</keyword>
<protein>
    <submittedName>
        <fullName evidence="5">Methyltransferase domain-containing protein</fullName>
    </submittedName>
    <submittedName>
        <fullName evidence="4">SAM-dependent methyltransferase</fullName>
    </submittedName>
</protein>
<dbReference type="Pfam" id="PF13649">
    <property type="entry name" value="Methyltransf_25"/>
    <property type="match status" value="1"/>
</dbReference>
<proteinExistence type="predicted"/>
<dbReference type="GO" id="GO:0008168">
    <property type="term" value="F:methyltransferase activity"/>
    <property type="evidence" value="ECO:0007669"/>
    <property type="project" value="UniProtKB-KW"/>
</dbReference>
<accession>A0A6I4UKQ7</accession>
<name>A0A6I4UKQ7_9SPHN</name>
<feature type="domain" description="Methyltransferase" evidence="3">
    <location>
        <begin position="43"/>
        <end position="131"/>
    </location>
</feature>
<dbReference type="Gene3D" id="3.40.50.150">
    <property type="entry name" value="Vaccinia Virus protein VP39"/>
    <property type="match status" value="1"/>
</dbReference>
<dbReference type="CDD" id="cd02440">
    <property type="entry name" value="AdoMet_MTases"/>
    <property type="match status" value="1"/>
</dbReference>
<keyword evidence="7" id="KW-1185">Reference proteome</keyword>
<dbReference type="InterPro" id="IPR029063">
    <property type="entry name" value="SAM-dependent_MTases_sf"/>
</dbReference>
<dbReference type="EMBL" id="JACICE010000002">
    <property type="protein sequence ID" value="MBB3775738.1"/>
    <property type="molecule type" value="Genomic_DNA"/>
</dbReference>
<reference evidence="5 6" key="1">
    <citation type="submission" date="2019-12" db="EMBL/GenBank/DDBJ databases">
        <title>Genomic-based taxomic classification of the family Erythrobacteraceae.</title>
        <authorList>
            <person name="Xu L."/>
        </authorList>
    </citation>
    <scope>NUCLEOTIDE SEQUENCE [LARGE SCALE GENOMIC DNA]</scope>
    <source>
        <strain evidence="5 6">JCM 10282</strain>
    </source>
</reference>
<dbReference type="RefSeq" id="WP_160761232.1">
    <property type="nucleotide sequence ID" value="NZ_BAAADZ010000010.1"/>
</dbReference>
<sequence length="198" mass="22099">MSTDPDTIAFYQARAPHYVLKFGQSHSYQLDPFLDRLPHGGRVLELGCGGGQDAARIAARGFEVDATDATPAMVAKANERWNVGARVMAFDQLDAEAAYDGVWAHASLLHCPREALPDVLARIHRTLRPGGWHFASYKLGADEGRDSLGRFYNFPTAEWLAAQYAVLPDWEIVETRHYTAGGFDNVERDWIDLIVRKP</sequence>
<comment type="caution">
    <text evidence="5">The sequence shown here is derived from an EMBL/GenBank/DDBJ whole genome shotgun (WGS) entry which is preliminary data.</text>
</comment>
<evidence type="ECO:0000313" key="7">
    <source>
        <dbReference type="Proteomes" id="UP000548685"/>
    </source>
</evidence>
<dbReference type="SUPFAM" id="SSF53335">
    <property type="entry name" value="S-adenosyl-L-methionine-dependent methyltransferases"/>
    <property type="match status" value="1"/>
</dbReference>
<dbReference type="Proteomes" id="UP000430021">
    <property type="component" value="Unassembled WGS sequence"/>
</dbReference>
<evidence type="ECO:0000313" key="6">
    <source>
        <dbReference type="Proteomes" id="UP000430021"/>
    </source>
</evidence>
<dbReference type="Proteomes" id="UP000548685">
    <property type="component" value="Unassembled WGS sequence"/>
</dbReference>
<dbReference type="PANTHER" id="PTHR43861:SF1">
    <property type="entry name" value="TRANS-ACONITATE 2-METHYLTRANSFERASE"/>
    <property type="match status" value="1"/>
</dbReference>
<gene>
    <name evidence="4" type="ORF">FHS52_001707</name>
    <name evidence="5" type="ORF">GRI59_11180</name>
</gene>
<evidence type="ECO:0000256" key="1">
    <source>
        <dbReference type="ARBA" id="ARBA00022603"/>
    </source>
</evidence>
<reference evidence="4 7" key="2">
    <citation type="submission" date="2020-08" db="EMBL/GenBank/DDBJ databases">
        <title>Genomic Encyclopedia of Type Strains, Phase IV (KMG-IV): sequencing the most valuable type-strain genomes for metagenomic binning, comparative biology and taxonomic classification.</title>
        <authorList>
            <person name="Goeker M."/>
        </authorList>
    </citation>
    <scope>NUCLEOTIDE SEQUENCE [LARGE SCALE GENOMIC DNA]</scope>
    <source>
        <strain evidence="4 7">DSM 8510</strain>
    </source>
</reference>
<evidence type="ECO:0000259" key="3">
    <source>
        <dbReference type="Pfam" id="PF13649"/>
    </source>
</evidence>
<dbReference type="InterPro" id="IPR041698">
    <property type="entry name" value="Methyltransf_25"/>
</dbReference>
<dbReference type="OrthoDB" id="9804312at2"/>
<evidence type="ECO:0000256" key="2">
    <source>
        <dbReference type="ARBA" id="ARBA00022679"/>
    </source>
</evidence>
<keyword evidence="1 5" id="KW-0489">Methyltransferase</keyword>
<organism evidence="5 6">
    <name type="scientific">Erythrobacter ramosus</name>
    <dbReference type="NCBI Taxonomy" id="35811"/>
    <lineage>
        <taxon>Bacteria</taxon>
        <taxon>Pseudomonadati</taxon>
        <taxon>Pseudomonadota</taxon>
        <taxon>Alphaproteobacteria</taxon>
        <taxon>Sphingomonadales</taxon>
        <taxon>Erythrobacteraceae</taxon>
        <taxon>Erythrobacter/Porphyrobacter group</taxon>
        <taxon>Erythrobacter</taxon>
    </lineage>
</organism>
<evidence type="ECO:0000313" key="4">
    <source>
        <dbReference type="EMBL" id="MBB3775738.1"/>
    </source>
</evidence>
<dbReference type="EMBL" id="WTYB01000002">
    <property type="protein sequence ID" value="MXP39168.1"/>
    <property type="molecule type" value="Genomic_DNA"/>
</dbReference>
<dbReference type="PANTHER" id="PTHR43861">
    <property type="entry name" value="TRANS-ACONITATE 2-METHYLTRANSFERASE-RELATED"/>
    <property type="match status" value="1"/>
</dbReference>
<dbReference type="GO" id="GO:0032259">
    <property type="term" value="P:methylation"/>
    <property type="evidence" value="ECO:0007669"/>
    <property type="project" value="UniProtKB-KW"/>
</dbReference>
<evidence type="ECO:0000313" key="5">
    <source>
        <dbReference type="EMBL" id="MXP39168.1"/>
    </source>
</evidence>
<dbReference type="AlphaFoldDB" id="A0A6I4UKQ7"/>